<keyword evidence="1" id="KW-0472">Membrane</keyword>
<organism evidence="2 3">
    <name type="scientific">Pseudomonas morbosilactucae</name>
    <dbReference type="NCBI Taxonomy" id="2938197"/>
    <lineage>
        <taxon>Bacteria</taxon>
        <taxon>Pseudomonadati</taxon>
        <taxon>Pseudomonadota</taxon>
        <taxon>Gammaproteobacteria</taxon>
        <taxon>Pseudomonadales</taxon>
        <taxon>Pseudomonadaceae</taxon>
        <taxon>Pseudomonas</taxon>
    </lineage>
</organism>
<feature type="transmembrane region" description="Helical" evidence="1">
    <location>
        <begin position="25"/>
        <end position="46"/>
    </location>
</feature>
<dbReference type="RefSeq" id="WP_268264270.1">
    <property type="nucleotide sequence ID" value="NZ_JALQCW010000004.1"/>
</dbReference>
<dbReference type="AlphaFoldDB" id="A0A9X1YQF5"/>
<feature type="transmembrane region" description="Helical" evidence="1">
    <location>
        <begin position="118"/>
        <end position="141"/>
    </location>
</feature>
<dbReference type="EMBL" id="JALQCW010000004">
    <property type="protein sequence ID" value="MCK9796471.1"/>
    <property type="molecule type" value="Genomic_DNA"/>
</dbReference>
<feature type="transmembrane region" description="Helical" evidence="1">
    <location>
        <begin position="93"/>
        <end position="112"/>
    </location>
</feature>
<accession>A0A9X1YQF5</accession>
<gene>
    <name evidence="2" type="ORF">M1B34_01580</name>
</gene>
<dbReference type="Proteomes" id="UP001155059">
    <property type="component" value="Unassembled WGS sequence"/>
</dbReference>
<protein>
    <submittedName>
        <fullName evidence="2">Uncharacterized protein</fullName>
    </submittedName>
</protein>
<comment type="caution">
    <text evidence="2">The sequence shown here is derived from an EMBL/GenBank/DDBJ whole genome shotgun (WGS) entry which is preliminary data.</text>
</comment>
<reference evidence="2 3" key="1">
    <citation type="journal article" date="2022" name="Int. J. Syst. Evol. Microbiol.">
        <title>Pseudomonas aegrilactucae sp. nov. and Pseudomonas morbosilactucae sp. nov., pathogens causing bacterial rot of lettuce in Japan.</title>
        <authorList>
            <person name="Sawada H."/>
            <person name="Fujikawa T."/>
            <person name="Satou M."/>
        </authorList>
    </citation>
    <scope>NUCLEOTIDE SEQUENCE [LARGE SCALE GENOMIC DNA]</scope>
    <source>
        <strain evidence="2 3">MAFF 302030</strain>
    </source>
</reference>
<keyword evidence="1" id="KW-1133">Transmembrane helix</keyword>
<evidence type="ECO:0000313" key="3">
    <source>
        <dbReference type="Proteomes" id="UP001155059"/>
    </source>
</evidence>
<proteinExistence type="predicted"/>
<evidence type="ECO:0000256" key="1">
    <source>
        <dbReference type="SAM" id="Phobius"/>
    </source>
</evidence>
<feature type="transmembrane region" description="Helical" evidence="1">
    <location>
        <begin position="66"/>
        <end position="86"/>
    </location>
</feature>
<evidence type="ECO:0000313" key="2">
    <source>
        <dbReference type="EMBL" id="MCK9796471.1"/>
    </source>
</evidence>
<reference evidence="2 3" key="2">
    <citation type="journal article" date="2023" name="Plant Pathol.">
        <title>Dismantling and reorganizing Pseudomonas marginalis sensu#lato.</title>
        <authorList>
            <person name="Sawada H."/>
            <person name="Fujikawa T."/>
            <person name="Satou M."/>
        </authorList>
    </citation>
    <scope>NUCLEOTIDE SEQUENCE [LARGE SCALE GENOMIC DNA]</scope>
    <source>
        <strain evidence="2 3">MAFF 302030</strain>
    </source>
</reference>
<name>A0A9X1YQF5_9PSED</name>
<sequence>MSSPPQNTKAAFQGAIVSHHKNRPALFWLTTAVGAVLFVTLQSFSYVNDYVKANGTTPAITFDAGALWMFSIFYGCWILTVLLALIGTIRSQWTVLILGGLLVFVNSFTGVFDGLRDGGHIAFSALFFITLPGVCASWLLGANSSKKERIMSMNSSQFPFVWMSFGQNPGQDSQKDFDEFDANLKRGEPFVLLSDTPPTEGHEHAPEEKKRTALWMKKHKAELRKLVLAMIIVEPSAAKRLGFKAFAIVFSKFWGYPLLLAASREEAMDIAEGLLARQTSSAADGNTFKH</sequence>
<keyword evidence="1" id="KW-0812">Transmembrane</keyword>